<dbReference type="CDD" id="cd16917">
    <property type="entry name" value="HATPase_UhpB-NarQ-NarX-like"/>
    <property type="match status" value="1"/>
</dbReference>
<dbReference type="Pfam" id="PF02518">
    <property type="entry name" value="HATPase_c"/>
    <property type="match status" value="1"/>
</dbReference>
<protein>
    <submittedName>
        <fullName evidence="7">Sensor histidine kinase</fullName>
    </submittedName>
</protein>
<accession>A0ABT1MV99</accession>
<reference evidence="7 8" key="1">
    <citation type="submission" date="2022-03" db="EMBL/GenBank/DDBJ databases">
        <authorList>
            <person name="He Y."/>
        </authorList>
    </citation>
    <scope>NUCLEOTIDE SEQUENCE [LARGE SCALE GENOMIC DNA]</scope>
    <source>
        <strain evidence="7 8">TK19116</strain>
    </source>
</reference>
<dbReference type="InterPro" id="IPR003594">
    <property type="entry name" value="HATPase_dom"/>
</dbReference>
<dbReference type="InterPro" id="IPR050482">
    <property type="entry name" value="Sensor_HK_TwoCompSys"/>
</dbReference>
<dbReference type="InterPro" id="IPR036890">
    <property type="entry name" value="HATPase_C_sf"/>
</dbReference>
<keyword evidence="2 7" id="KW-0418">Kinase</keyword>
<feature type="transmembrane region" description="Helical" evidence="4">
    <location>
        <begin position="44"/>
        <end position="65"/>
    </location>
</feature>
<dbReference type="PANTHER" id="PTHR24421:SF55">
    <property type="entry name" value="SENSOR HISTIDINE KINASE YDFH"/>
    <property type="match status" value="1"/>
</dbReference>
<dbReference type="InterPro" id="IPR011712">
    <property type="entry name" value="Sig_transdc_His_kin_sub3_dim/P"/>
</dbReference>
<sequence>MTQGAIPVPKRDLRQSDDRRRGLAALRGRGVDALRWFRALPLHLRFALVGGLVSLIGMSVIGAFVSSRIENGVVRNSAISAAIYMESFIAPLSQDLAEDQTLSPASIARLNAVLTQPPVADEILSVKIWKSGGVIAYANDKDLIGQRFEPTDDLTRAWQGDLLAGFDELDDDESEGERALGVPLLEVYNPIHSIGTGEIIAVAEFYQNATELERDLARARLTSWAVIACVSLATFFALFGIVRAGHRTIEAQRSELQTRMCQLSDVSQTNVELRQRIQHSAEQFATHNEQHLRRVGAELHDGPAQALAFAQMRIGAWKDRSDGPAEATQILGALGEALDDIRSLARGMVLPALEGGSVAETIQRAANAHSARTMTTVDLDGNDDDAADRRPELAHLICIYRFVQEGLANAWRHGGATDQRVAWTIEGDALTVTVSDAGPGFDPDANAASDRIGLHGLRERLQSVGGRFDVDSAPGRGTRITMHLELGHGAA</sequence>
<keyword evidence="4" id="KW-0472">Membrane</keyword>
<keyword evidence="4" id="KW-0812">Transmembrane</keyword>
<dbReference type="PANTHER" id="PTHR24421">
    <property type="entry name" value="NITRATE/NITRITE SENSOR PROTEIN NARX-RELATED"/>
    <property type="match status" value="1"/>
</dbReference>
<dbReference type="Proteomes" id="UP001203945">
    <property type="component" value="Unassembled WGS sequence"/>
</dbReference>
<comment type="caution">
    <text evidence="7">The sequence shown here is derived from an EMBL/GenBank/DDBJ whole genome shotgun (WGS) entry which is preliminary data.</text>
</comment>
<dbReference type="EMBL" id="JAKZEU010000008">
    <property type="protein sequence ID" value="MCQ0972131.1"/>
    <property type="molecule type" value="Genomic_DNA"/>
</dbReference>
<dbReference type="SUPFAM" id="SSF55874">
    <property type="entry name" value="ATPase domain of HSP90 chaperone/DNA topoisomerase II/histidine kinase"/>
    <property type="match status" value="1"/>
</dbReference>
<name>A0ABT1MV99_9RHOB</name>
<evidence type="ECO:0000256" key="3">
    <source>
        <dbReference type="ARBA" id="ARBA00023012"/>
    </source>
</evidence>
<proteinExistence type="predicted"/>
<evidence type="ECO:0000259" key="6">
    <source>
        <dbReference type="Pfam" id="PF07730"/>
    </source>
</evidence>
<feature type="domain" description="Histidine kinase/HSP90-like ATPase" evidence="5">
    <location>
        <begin position="399"/>
        <end position="486"/>
    </location>
</feature>
<organism evidence="7 8">
    <name type="scientific">Paracoccus albicereus</name>
    <dbReference type="NCBI Taxonomy" id="2922394"/>
    <lineage>
        <taxon>Bacteria</taxon>
        <taxon>Pseudomonadati</taxon>
        <taxon>Pseudomonadota</taxon>
        <taxon>Alphaproteobacteria</taxon>
        <taxon>Rhodobacterales</taxon>
        <taxon>Paracoccaceae</taxon>
        <taxon>Paracoccus</taxon>
    </lineage>
</organism>
<evidence type="ECO:0000256" key="1">
    <source>
        <dbReference type="ARBA" id="ARBA00022679"/>
    </source>
</evidence>
<evidence type="ECO:0000313" key="7">
    <source>
        <dbReference type="EMBL" id="MCQ0972131.1"/>
    </source>
</evidence>
<keyword evidence="8" id="KW-1185">Reference proteome</keyword>
<dbReference type="Gene3D" id="3.30.565.10">
    <property type="entry name" value="Histidine kinase-like ATPase, C-terminal domain"/>
    <property type="match status" value="1"/>
</dbReference>
<keyword evidence="1" id="KW-0808">Transferase</keyword>
<keyword evidence="3" id="KW-0902">Two-component regulatory system</keyword>
<evidence type="ECO:0000256" key="4">
    <source>
        <dbReference type="SAM" id="Phobius"/>
    </source>
</evidence>
<dbReference type="GO" id="GO:0016301">
    <property type="term" value="F:kinase activity"/>
    <property type="evidence" value="ECO:0007669"/>
    <property type="project" value="UniProtKB-KW"/>
</dbReference>
<dbReference type="RefSeq" id="WP_255331127.1">
    <property type="nucleotide sequence ID" value="NZ_JAKZEU010000008.1"/>
</dbReference>
<feature type="transmembrane region" description="Helical" evidence="4">
    <location>
        <begin position="221"/>
        <end position="242"/>
    </location>
</feature>
<feature type="domain" description="Signal transduction histidine kinase subgroup 3 dimerisation and phosphoacceptor" evidence="6">
    <location>
        <begin position="293"/>
        <end position="348"/>
    </location>
</feature>
<dbReference type="Pfam" id="PF07730">
    <property type="entry name" value="HisKA_3"/>
    <property type="match status" value="1"/>
</dbReference>
<keyword evidence="4" id="KW-1133">Transmembrane helix</keyword>
<evidence type="ECO:0000256" key="2">
    <source>
        <dbReference type="ARBA" id="ARBA00022777"/>
    </source>
</evidence>
<evidence type="ECO:0000259" key="5">
    <source>
        <dbReference type="Pfam" id="PF02518"/>
    </source>
</evidence>
<gene>
    <name evidence="7" type="ORF">MLD63_17060</name>
</gene>
<evidence type="ECO:0000313" key="8">
    <source>
        <dbReference type="Proteomes" id="UP001203945"/>
    </source>
</evidence>